<comment type="caution">
    <text evidence="1">The sequence shown here is derived from an EMBL/GenBank/DDBJ whole genome shotgun (WGS) entry which is preliminary data.</text>
</comment>
<dbReference type="Proteomes" id="UP000708208">
    <property type="component" value="Unassembled WGS sequence"/>
</dbReference>
<accession>A0A8J2P5D4</accession>
<reference evidence="1" key="1">
    <citation type="submission" date="2021-06" db="EMBL/GenBank/DDBJ databases">
        <authorList>
            <person name="Hodson N. C."/>
            <person name="Mongue J. A."/>
            <person name="Jaron S. K."/>
        </authorList>
    </citation>
    <scope>NUCLEOTIDE SEQUENCE</scope>
</reference>
<evidence type="ECO:0008006" key="3">
    <source>
        <dbReference type="Google" id="ProtNLM"/>
    </source>
</evidence>
<dbReference type="OrthoDB" id="5950649at2759"/>
<evidence type="ECO:0000313" key="1">
    <source>
        <dbReference type="EMBL" id="CAG7726332.1"/>
    </source>
</evidence>
<dbReference type="AlphaFoldDB" id="A0A8J2P5D4"/>
<dbReference type="EMBL" id="CAJVCH010134139">
    <property type="protein sequence ID" value="CAG7726332.1"/>
    <property type="molecule type" value="Genomic_DNA"/>
</dbReference>
<sequence length="256" mass="28916">MVNERSSSAVIKYCLQMMKPRLVLVALLVFYEQTYQATGLVHPHVAPSGQIFLQSSAGGNLIDPFSVDNTGDSEREEIPGPFFGDLEVVPPLPQTQISVRKRECDLPSVATRGLLGQNVKRSYFASSSEEMKRKVQEQDLMDHQIKKRETTTEGILPWTCETKYEWRDMGADHYPRFVRTAECKSKVCVRGFFRCKPRRYKTKILKRISGPESSSCEEDDVSLPETLRSNWRFITVTINLCCDCTGPGRLPAGGDV</sequence>
<name>A0A8J2P5D4_9HEXA</name>
<dbReference type="InterPro" id="IPR052876">
    <property type="entry name" value="Insect_Hormone_Regulators"/>
</dbReference>
<protein>
    <recommendedName>
        <fullName evidence="3">Protein trunk</fullName>
    </recommendedName>
</protein>
<dbReference type="PANTHER" id="PTHR39940">
    <property type="entry name" value="PROTHORACICOTROPIC HORMONE, ISOFORM F"/>
    <property type="match status" value="1"/>
</dbReference>
<proteinExistence type="predicted"/>
<gene>
    <name evidence="1" type="ORF">AFUS01_LOCUS15248</name>
</gene>
<keyword evidence="2" id="KW-1185">Reference proteome</keyword>
<dbReference type="PANTHER" id="PTHR39940:SF1">
    <property type="entry name" value="PROTHORACICOTROPIC HORMONE, ISOFORM F"/>
    <property type="match status" value="1"/>
</dbReference>
<dbReference type="GO" id="GO:0005102">
    <property type="term" value="F:signaling receptor binding"/>
    <property type="evidence" value="ECO:0007669"/>
    <property type="project" value="TreeGrafter"/>
</dbReference>
<evidence type="ECO:0000313" key="2">
    <source>
        <dbReference type="Proteomes" id="UP000708208"/>
    </source>
</evidence>
<organism evidence="1 2">
    <name type="scientific">Allacma fusca</name>
    <dbReference type="NCBI Taxonomy" id="39272"/>
    <lineage>
        <taxon>Eukaryota</taxon>
        <taxon>Metazoa</taxon>
        <taxon>Ecdysozoa</taxon>
        <taxon>Arthropoda</taxon>
        <taxon>Hexapoda</taxon>
        <taxon>Collembola</taxon>
        <taxon>Symphypleona</taxon>
        <taxon>Sminthuridae</taxon>
        <taxon>Allacma</taxon>
    </lineage>
</organism>